<dbReference type="RefSeq" id="WP_176576760.1">
    <property type="nucleotide sequence ID" value="NZ_CBDRGH010000047.1"/>
</dbReference>
<dbReference type="Proteomes" id="UP000509418">
    <property type="component" value="Chromosome"/>
</dbReference>
<name>A0A7H8TBQ8_STRCX</name>
<gene>
    <name evidence="1" type="ORF">HUT05_28410</name>
</gene>
<keyword evidence="2" id="KW-1185">Reference proteome</keyword>
<dbReference type="AlphaFoldDB" id="A0A7H8TBQ8"/>
<reference evidence="1 2" key="1">
    <citation type="submission" date="2020-06" db="EMBL/GenBank/DDBJ databases">
        <title>Genome mining for natural products.</title>
        <authorList>
            <person name="Zhang B."/>
            <person name="Shi J."/>
            <person name="Ge H."/>
        </authorList>
    </citation>
    <scope>NUCLEOTIDE SEQUENCE [LARGE SCALE GENOMIC DNA]</scope>
    <source>
        <strain evidence="1 2">NA02069</strain>
    </source>
</reference>
<evidence type="ECO:0000313" key="1">
    <source>
        <dbReference type="EMBL" id="QKZ20923.1"/>
    </source>
</evidence>
<organism evidence="1 2">
    <name type="scientific">Streptomyces chartreusis</name>
    <dbReference type="NCBI Taxonomy" id="1969"/>
    <lineage>
        <taxon>Bacteria</taxon>
        <taxon>Bacillati</taxon>
        <taxon>Actinomycetota</taxon>
        <taxon>Actinomycetes</taxon>
        <taxon>Kitasatosporales</taxon>
        <taxon>Streptomycetaceae</taxon>
        <taxon>Streptomyces</taxon>
    </lineage>
</organism>
<accession>A0A7H8TBQ8</accession>
<proteinExistence type="predicted"/>
<protein>
    <submittedName>
        <fullName evidence="1">Uncharacterized protein</fullName>
    </submittedName>
</protein>
<sequence>MDWMWQRKAELSGEAEEIRVYRQKRANEEAEAERNRQFWEYAAKLHGDDGN</sequence>
<dbReference type="EMBL" id="CP056041">
    <property type="protein sequence ID" value="QKZ20923.1"/>
    <property type="molecule type" value="Genomic_DNA"/>
</dbReference>
<evidence type="ECO:0000313" key="2">
    <source>
        <dbReference type="Proteomes" id="UP000509418"/>
    </source>
</evidence>